<protein>
    <submittedName>
        <fullName evidence="1">Glutaredoxin</fullName>
    </submittedName>
</protein>
<proteinExistence type="predicted"/>
<name>A0ACB8S322_9AGAM</name>
<evidence type="ECO:0000313" key="2">
    <source>
        <dbReference type="Proteomes" id="UP000814033"/>
    </source>
</evidence>
<organism evidence="1 2">
    <name type="scientific">Auriscalpium vulgare</name>
    <dbReference type="NCBI Taxonomy" id="40419"/>
    <lineage>
        <taxon>Eukaryota</taxon>
        <taxon>Fungi</taxon>
        <taxon>Dikarya</taxon>
        <taxon>Basidiomycota</taxon>
        <taxon>Agaricomycotina</taxon>
        <taxon>Agaricomycetes</taxon>
        <taxon>Russulales</taxon>
        <taxon>Auriscalpiaceae</taxon>
        <taxon>Auriscalpium</taxon>
    </lineage>
</organism>
<sequence>MSAAPPNFHHITNAPQFKALLSEDLSRVSLLNFWAPWAAPCAQMNEVVLELARKYPHVLALQIEAEEQSDISESFDIEAVPSFIILRGHTLLARISGADAAALTAVIATHARAPSSVHPLAHTDKPPAAPGSEKGESEDALNTRLRGLMTQAPVVLFMKGSPEAPRCGFSRRIVALLKDNKVQFAHFDIYTDESVRQGLKVLNDWPTFPQLIVKGEFVGGLDVVTEMVQSGEFADVMAEAH</sequence>
<dbReference type="EMBL" id="MU275861">
    <property type="protein sequence ID" value="KAI0050502.1"/>
    <property type="molecule type" value="Genomic_DNA"/>
</dbReference>
<dbReference type="Proteomes" id="UP000814033">
    <property type="component" value="Unassembled WGS sequence"/>
</dbReference>
<comment type="caution">
    <text evidence="1">The sequence shown here is derived from an EMBL/GenBank/DDBJ whole genome shotgun (WGS) entry which is preliminary data.</text>
</comment>
<gene>
    <name evidence="1" type="ORF">FA95DRAFT_1536308</name>
</gene>
<evidence type="ECO:0000313" key="1">
    <source>
        <dbReference type="EMBL" id="KAI0050502.1"/>
    </source>
</evidence>
<reference evidence="1" key="2">
    <citation type="journal article" date="2022" name="New Phytol.">
        <title>Evolutionary transition to the ectomycorrhizal habit in the genomes of a hyperdiverse lineage of mushroom-forming fungi.</title>
        <authorList>
            <person name="Looney B."/>
            <person name="Miyauchi S."/>
            <person name="Morin E."/>
            <person name="Drula E."/>
            <person name="Courty P.E."/>
            <person name="Kohler A."/>
            <person name="Kuo A."/>
            <person name="LaButti K."/>
            <person name="Pangilinan J."/>
            <person name="Lipzen A."/>
            <person name="Riley R."/>
            <person name="Andreopoulos W."/>
            <person name="He G."/>
            <person name="Johnson J."/>
            <person name="Nolan M."/>
            <person name="Tritt A."/>
            <person name="Barry K.W."/>
            <person name="Grigoriev I.V."/>
            <person name="Nagy L.G."/>
            <person name="Hibbett D."/>
            <person name="Henrissat B."/>
            <person name="Matheny P.B."/>
            <person name="Labbe J."/>
            <person name="Martin F.M."/>
        </authorList>
    </citation>
    <scope>NUCLEOTIDE SEQUENCE</scope>
    <source>
        <strain evidence="1">FP105234-sp</strain>
    </source>
</reference>
<keyword evidence="2" id="KW-1185">Reference proteome</keyword>
<reference evidence="1" key="1">
    <citation type="submission" date="2021-02" db="EMBL/GenBank/DDBJ databases">
        <authorList>
            <consortium name="DOE Joint Genome Institute"/>
            <person name="Ahrendt S."/>
            <person name="Looney B.P."/>
            <person name="Miyauchi S."/>
            <person name="Morin E."/>
            <person name="Drula E."/>
            <person name="Courty P.E."/>
            <person name="Chicoki N."/>
            <person name="Fauchery L."/>
            <person name="Kohler A."/>
            <person name="Kuo A."/>
            <person name="Labutti K."/>
            <person name="Pangilinan J."/>
            <person name="Lipzen A."/>
            <person name="Riley R."/>
            <person name="Andreopoulos W."/>
            <person name="He G."/>
            <person name="Johnson J."/>
            <person name="Barry K.W."/>
            <person name="Grigoriev I.V."/>
            <person name="Nagy L."/>
            <person name="Hibbett D."/>
            <person name="Henrissat B."/>
            <person name="Matheny P.B."/>
            <person name="Labbe J."/>
            <person name="Martin F."/>
        </authorList>
    </citation>
    <scope>NUCLEOTIDE SEQUENCE</scope>
    <source>
        <strain evidence="1">FP105234-sp</strain>
    </source>
</reference>
<accession>A0ACB8S322</accession>